<accession>A0A6L2JKQ6</accession>
<gene>
    <name evidence="2" type="ORF">Tci_009257</name>
</gene>
<organism evidence="2">
    <name type="scientific">Tanacetum cinerariifolium</name>
    <name type="common">Dalmatian daisy</name>
    <name type="synonym">Chrysanthemum cinerariifolium</name>
    <dbReference type="NCBI Taxonomy" id="118510"/>
    <lineage>
        <taxon>Eukaryota</taxon>
        <taxon>Viridiplantae</taxon>
        <taxon>Streptophyta</taxon>
        <taxon>Embryophyta</taxon>
        <taxon>Tracheophyta</taxon>
        <taxon>Spermatophyta</taxon>
        <taxon>Magnoliopsida</taxon>
        <taxon>eudicotyledons</taxon>
        <taxon>Gunneridae</taxon>
        <taxon>Pentapetalae</taxon>
        <taxon>asterids</taxon>
        <taxon>campanulids</taxon>
        <taxon>Asterales</taxon>
        <taxon>Asteraceae</taxon>
        <taxon>Asteroideae</taxon>
        <taxon>Anthemideae</taxon>
        <taxon>Anthemidinae</taxon>
        <taxon>Tanacetum</taxon>
    </lineage>
</organism>
<feature type="compositionally biased region" description="Gly residues" evidence="1">
    <location>
        <begin position="24"/>
        <end position="40"/>
    </location>
</feature>
<feature type="compositionally biased region" description="Basic and acidic residues" evidence="1">
    <location>
        <begin position="41"/>
        <end position="56"/>
    </location>
</feature>
<dbReference type="AlphaFoldDB" id="A0A6L2JKQ6"/>
<dbReference type="EMBL" id="BKCJ010000909">
    <property type="protein sequence ID" value="GEU37279.1"/>
    <property type="molecule type" value="Genomic_DNA"/>
</dbReference>
<evidence type="ECO:0000313" key="2">
    <source>
        <dbReference type="EMBL" id="GEU37279.1"/>
    </source>
</evidence>
<feature type="non-terminal residue" evidence="2">
    <location>
        <position position="98"/>
    </location>
</feature>
<evidence type="ECO:0000256" key="1">
    <source>
        <dbReference type="SAM" id="MobiDB-lite"/>
    </source>
</evidence>
<protein>
    <submittedName>
        <fullName evidence="2">Uncharacterized protein</fullName>
    </submittedName>
</protein>
<comment type="caution">
    <text evidence="2">The sequence shown here is derived from an EMBL/GenBank/DDBJ whole genome shotgun (WGS) entry which is preliminary data.</text>
</comment>
<proteinExistence type="predicted"/>
<name>A0A6L2JKQ6_TANCI</name>
<reference evidence="2" key="1">
    <citation type="journal article" date="2019" name="Sci. Rep.">
        <title>Draft genome of Tanacetum cinerariifolium, the natural source of mosquito coil.</title>
        <authorList>
            <person name="Yamashiro T."/>
            <person name="Shiraishi A."/>
            <person name="Satake H."/>
            <person name="Nakayama K."/>
        </authorList>
    </citation>
    <scope>NUCLEOTIDE SEQUENCE</scope>
</reference>
<feature type="compositionally biased region" description="Acidic residues" evidence="1">
    <location>
        <begin position="57"/>
        <end position="66"/>
    </location>
</feature>
<feature type="region of interest" description="Disordered" evidence="1">
    <location>
        <begin position="24"/>
        <end position="66"/>
    </location>
</feature>
<sequence length="98" mass="9895">MVKAVMKAAAVGYGRGGARLEMEWGGGVDGGSGSGVGGHGGGDERGEWRLGDRDSGDDVVVNDDDGDDGSVVMMMVIRWWFGCGGGDRGEGEDDGGVG</sequence>